<dbReference type="GO" id="GO:0016740">
    <property type="term" value="F:transferase activity"/>
    <property type="evidence" value="ECO:0007669"/>
    <property type="project" value="UniProtKB-KW"/>
</dbReference>
<dbReference type="InterPro" id="IPR029063">
    <property type="entry name" value="SAM-dependent_MTases_sf"/>
</dbReference>
<dbReference type="SUPFAM" id="SSF53335">
    <property type="entry name" value="S-adenosyl-L-methionine-dependent methyltransferases"/>
    <property type="match status" value="1"/>
</dbReference>
<evidence type="ECO:0000256" key="1">
    <source>
        <dbReference type="ARBA" id="ARBA00022679"/>
    </source>
</evidence>
<keyword evidence="4" id="KW-1185">Reference proteome</keyword>
<dbReference type="Gene3D" id="2.20.25.110">
    <property type="entry name" value="S-adenosyl-L-methionine-dependent methyltransferases"/>
    <property type="match status" value="1"/>
</dbReference>
<protein>
    <recommendedName>
        <fullName evidence="2">Methyltransferase domain-containing protein</fullName>
    </recommendedName>
</protein>
<dbReference type="Gene3D" id="3.40.50.150">
    <property type="entry name" value="Vaccinia Virus protein VP39"/>
    <property type="match status" value="1"/>
</dbReference>
<dbReference type="Proteomes" id="UP000192343">
    <property type="component" value="Unassembled WGS sequence"/>
</dbReference>
<name>A0A1Y1S0X3_9SPIO</name>
<dbReference type="InterPro" id="IPR041698">
    <property type="entry name" value="Methyltransf_25"/>
</dbReference>
<dbReference type="CDD" id="cd02440">
    <property type="entry name" value="AdoMet_MTases"/>
    <property type="match status" value="1"/>
</dbReference>
<comment type="caution">
    <text evidence="3">The sequence shown here is derived from an EMBL/GenBank/DDBJ whole genome shotgun (WGS) entry which is preliminary data.</text>
</comment>
<organism evidence="3 4">
    <name type="scientific">Marispirochaeta aestuarii</name>
    <dbReference type="NCBI Taxonomy" id="1963862"/>
    <lineage>
        <taxon>Bacteria</taxon>
        <taxon>Pseudomonadati</taxon>
        <taxon>Spirochaetota</taxon>
        <taxon>Spirochaetia</taxon>
        <taxon>Spirochaetales</taxon>
        <taxon>Spirochaetaceae</taxon>
        <taxon>Marispirochaeta</taxon>
    </lineage>
</organism>
<dbReference type="STRING" id="1963862.B4O97_04795"/>
<evidence type="ECO:0000313" key="3">
    <source>
        <dbReference type="EMBL" id="ORC36946.1"/>
    </source>
</evidence>
<sequence length="295" mass="34363">MPARIIRNGKLDLSLLHRLEKKPRLYEPGDFVFWTDPYISSHVLEAHLDPHSDDASRRAETIEKTLKFISEKYPPENHPRLLDLGCGPGLYASGFHDAGYRVTGIDYSPVSIGYARDDARKKRREITYLNMDYREWKAGENSFEIIVMIFGDFCVLDPASRKRLLANIRRALSPGGVFLFDVFTEMYLPHPDERAWYTMLRDGFWSRDKNLVFEIKHRYADKSVHLNRYLIVTEDGTVRSCNLWHRWFERGEIREYLRTEGFEVEAMWADLAGTPLKPSPEWIGIAAVPGEHQKI</sequence>
<feature type="domain" description="Methyltransferase" evidence="2">
    <location>
        <begin position="82"/>
        <end position="176"/>
    </location>
</feature>
<reference evidence="3 4" key="1">
    <citation type="submission" date="2017-03" db="EMBL/GenBank/DDBJ databases">
        <title>Draft Genome sequence of Marispirochaeta sp. strain JC444.</title>
        <authorList>
            <person name="Shivani Y."/>
            <person name="Subhash Y."/>
            <person name="Sasikala C."/>
            <person name="Ramana C."/>
        </authorList>
    </citation>
    <scope>NUCLEOTIDE SEQUENCE [LARGE SCALE GENOMIC DNA]</scope>
    <source>
        <strain evidence="3 4">JC444</strain>
    </source>
</reference>
<accession>A0A1Y1S0X3</accession>
<gene>
    <name evidence="3" type="ORF">B4O97_04795</name>
</gene>
<dbReference type="Pfam" id="PF13649">
    <property type="entry name" value="Methyltransf_25"/>
    <property type="match status" value="1"/>
</dbReference>
<dbReference type="OrthoDB" id="368786at2"/>
<dbReference type="PANTHER" id="PTHR43861">
    <property type="entry name" value="TRANS-ACONITATE 2-METHYLTRANSFERASE-RELATED"/>
    <property type="match status" value="1"/>
</dbReference>
<dbReference type="EMBL" id="MWQY01000004">
    <property type="protein sequence ID" value="ORC36946.1"/>
    <property type="molecule type" value="Genomic_DNA"/>
</dbReference>
<keyword evidence="1" id="KW-0808">Transferase</keyword>
<evidence type="ECO:0000259" key="2">
    <source>
        <dbReference type="Pfam" id="PF13649"/>
    </source>
</evidence>
<dbReference type="RefSeq" id="WP_083048818.1">
    <property type="nucleotide sequence ID" value="NZ_MWQY01000004.1"/>
</dbReference>
<proteinExistence type="predicted"/>
<dbReference type="AlphaFoldDB" id="A0A1Y1S0X3"/>
<evidence type="ECO:0000313" key="4">
    <source>
        <dbReference type="Proteomes" id="UP000192343"/>
    </source>
</evidence>